<organism evidence="2 3">
    <name type="scientific">Massilia agri</name>
    <dbReference type="NCBI Taxonomy" id="1886785"/>
    <lineage>
        <taxon>Bacteria</taxon>
        <taxon>Pseudomonadati</taxon>
        <taxon>Pseudomonadota</taxon>
        <taxon>Betaproteobacteria</taxon>
        <taxon>Burkholderiales</taxon>
        <taxon>Oxalobacteraceae</taxon>
        <taxon>Telluria group</taxon>
        <taxon>Massilia</taxon>
    </lineage>
</organism>
<feature type="domain" description="DUF4123" evidence="1">
    <location>
        <begin position="23"/>
        <end position="142"/>
    </location>
</feature>
<comment type="caution">
    <text evidence="2">The sequence shown here is derived from an EMBL/GenBank/DDBJ whole genome shotgun (WGS) entry which is preliminary data.</text>
</comment>
<dbReference type="EMBL" id="JANUHA010000015">
    <property type="protein sequence ID" value="MCS0598365.1"/>
    <property type="molecule type" value="Genomic_DNA"/>
</dbReference>
<gene>
    <name evidence="2" type="ORF">NX780_18640</name>
</gene>
<dbReference type="Proteomes" id="UP001206572">
    <property type="component" value="Unassembled WGS sequence"/>
</dbReference>
<dbReference type="InterPro" id="IPR025391">
    <property type="entry name" value="DUF4123"/>
</dbReference>
<evidence type="ECO:0000259" key="1">
    <source>
        <dbReference type="Pfam" id="PF13503"/>
    </source>
</evidence>
<protein>
    <submittedName>
        <fullName evidence="2">DUF4123 domain-containing protein</fullName>
    </submittedName>
</protein>
<reference evidence="2 3" key="1">
    <citation type="submission" date="2022-08" db="EMBL/GenBank/DDBJ databases">
        <title>Reclassification of Massilia species as members of the genera Telluria, Duganella, Pseudoduganella, Mokoshia gen. nov. and Zemynaea gen. nov. using orthogonal and non-orthogonal genome-based approaches.</title>
        <authorList>
            <person name="Bowman J.P."/>
        </authorList>
    </citation>
    <scope>NUCLEOTIDE SEQUENCE [LARGE SCALE GENOMIC DNA]</scope>
    <source>
        <strain evidence="2 3">JCM 31661</strain>
    </source>
</reference>
<sequence length="280" mass="31347">MNAYLDLQAFCRVAAEAYPSNSLYCLADHAGMPGLHRQLVQTGVAWNSLFHGSAEESALPAAPLLFPLLAANARLLEWIAEHGTYTSSMLMLSSPLGLEELRDRLARRMRARISDEMNVLLRFFDPRVFEVLVDVLDEEQRDRFLNPAQCWWYPDRSGQLRSQPAKFAVDEYAGHLELSAAQEFALVDASEIDQVAQQLRSMLPDAYIRMTPVQRAGFLRRHMADAGKAGVVATHEVALYCGLALLHGEEFAHRPPWRDMLVQVGEGSSSLIDVVSAHER</sequence>
<dbReference type="RefSeq" id="WP_258829381.1">
    <property type="nucleotide sequence ID" value="NZ_JANUHA010000015.1"/>
</dbReference>
<name>A0ABT2AQZ7_9BURK</name>
<dbReference type="Pfam" id="PF13503">
    <property type="entry name" value="DUF4123"/>
    <property type="match status" value="1"/>
</dbReference>
<accession>A0ABT2AQZ7</accession>
<keyword evidence="3" id="KW-1185">Reference proteome</keyword>
<evidence type="ECO:0000313" key="2">
    <source>
        <dbReference type="EMBL" id="MCS0598365.1"/>
    </source>
</evidence>
<proteinExistence type="predicted"/>
<evidence type="ECO:0000313" key="3">
    <source>
        <dbReference type="Proteomes" id="UP001206572"/>
    </source>
</evidence>